<protein>
    <submittedName>
        <fullName evidence="1">Branched-chain-amino-acid aminotransferase 3ic-like isoform X1</fullName>
    </submittedName>
</protein>
<reference evidence="1" key="1">
    <citation type="submission" date="2018-02" db="EMBL/GenBank/DDBJ databases">
        <title>Rhizophora mucronata_Transcriptome.</title>
        <authorList>
            <person name="Meera S.P."/>
            <person name="Sreeshan A."/>
            <person name="Augustine A."/>
        </authorList>
    </citation>
    <scope>NUCLEOTIDE SEQUENCE</scope>
    <source>
        <tissue evidence="1">Leaf</tissue>
    </source>
</reference>
<dbReference type="EMBL" id="GGEC01023304">
    <property type="protein sequence ID" value="MBX03788.1"/>
    <property type="molecule type" value="Transcribed_RNA"/>
</dbReference>
<organism evidence="1">
    <name type="scientific">Rhizophora mucronata</name>
    <name type="common">Asiatic mangrove</name>
    <dbReference type="NCBI Taxonomy" id="61149"/>
    <lineage>
        <taxon>Eukaryota</taxon>
        <taxon>Viridiplantae</taxon>
        <taxon>Streptophyta</taxon>
        <taxon>Embryophyta</taxon>
        <taxon>Tracheophyta</taxon>
        <taxon>Spermatophyta</taxon>
        <taxon>Magnoliopsida</taxon>
        <taxon>eudicotyledons</taxon>
        <taxon>Gunneridae</taxon>
        <taxon>Pentapetalae</taxon>
        <taxon>rosids</taxon>
        <taxon>fabids</taxon>
        <taxon>Malpighiales</taxon>
        <taxon>Rhizophoraceae</taxon>
        <taxon>Rhizophora</taxon>
    </lineage>
</organism>
<dbReference type="AlphaFoldDB" id="A0A2P2KDJ8"/>
<keyword evidence="1" id="KW-0808">Transferase</keyword>
<accession>A0A2P2KDJ8</accession>
<evidence type="ECO:0000313" key="1">
    <source>
        <dbReference type="EMBL" id="MBX03788.1"/>
    </source>
</evidence>
<proteinExistence type="predicted"/>
<name>A0A2P2KDJ8_RHIMU</name>
<keyword evidence="1" id="KW-0032">Aminotransferase</keyword>
<sequence length="48" mass="5603">MWLMNSNTKTGIDPFFGKKRARQLSQQLLSITDEFNTTIAVQLVIQYR</sequence>
<dbReference type="GO" id="GO:0008483">
    <property type="term" value="F:transaminase activity"/>
    <property type="evidence" value="ECO:0007669"/>
    <property type="project" value="UniProtKB-KW"/>
</dbReference>